<gene>
    <name evidence="4" type="ORF">J2Z79_002913</name>
</gene>
<dbReference type="Gene3D" id="3.10.350.10">
    <property type="entry name" value="LysM domain"/>
    <property type="match status" value="1"/>
</dbReference>
<dbReference type="CDD" id="cd12797">
    <property type="entry name" value="M23_peptidase"/>
    <property type="match status" value="1"/>
</dbReference>
<keyword evidence="4" id="KW-0378">Hydrolase</keyword>
<reference evidence="4 5" key="1">
    <citation type="submission" date="2021-03" db="EMBL/GenBank/DDBJ databases">
        <title>Genomic Encyclopedia of Type Strains, Phase IV (KMG-IV): sequencing the most valuable type-strain genomes for metagenomic binning, comparative biology and taxonomic classification.</title>
        <authorList>
            <person name="Goeker M."/>
        </authorList>
    </citation>
    <scope>NUCLEOTIDE SEQUENCE [LARGE SCALE GENOMIC DNA]</scope>
    <source>
        <strain evidence="4 5">DSM 27138</strain>
    </source>
</reference>
<dbReference type="GO" id="GO:0016787">
    <property type="term" value="F:hydrolase activity"/>
    <property type="evidence" value="ECO:0007669"/>
    <property type="project" value="UniProtKB-KW"/>
</dbReference>
<protein>
    <submittedName>
        <fullName evidence="4">Murein DD-endopeptidase MepM/ murein hydrolase activator NlpD</fullName>
    </submittedName>
</protein>
<organism evidence="4 5">
    <name type="scientific">Symbiobacterium terraclitae</name>
    <dbReference type="NCBI Taxonomy" id="557451"/>
    <lineage>
        <taxon>Bacteria</taxon>
        <taxon>Bacillati</taxon>
        <taxon>Bacillota</taxon>
        <taxon>Clostridia</taxon>
        <taxon>Eubacteriales</taxon>
        <taxon>Symbiobacteriaceae</taxon>
        <taxon>Symbiobacterium</taxon>
    </lineage>
</organism>
<dbReference type="SMART" id="SM00257">
    <property type="entry name" value="LysM"/>
    <property type="match status" value="1"/>
</dbReference>
<sequence>MPRRPLLLVVLATVMCLGIAADLGWRHLQHQRDPAVAAREQAGSEAADPEDAQLAALSDADSRLRQEVASRTATGPRAAREPLIAGQISQVPVLKKAVAITVNGTEVVAVADEAAAQAVLDAILGAYEETYLGDASVVEELTFAESVAWRATEVPEDEIKTVEEAVNVLLLGTDAVATYTVESGDTAWGIAMDYDLTTDQLAKANPGVDLELLHPGQQLTITYKEPYVHLRSVAQRVVEEGIPFAEQTIQDSSLWPWQSEIITAGRWGTRLKTLREHREDGVVVSAEVLDSQVIAEPQVQVRKVGIKQVPDMGTGSLVLPVVGEITSHFGPRWGSWHNAIDIAAPSGTPVLAADSGMVIFRGWSGSYGNLVQIDHGGGKMVTWYAHLSAFNVSVGQTVNKGDVIGYVGSTGYSTGPHLHFEIRIDGTPVNPLNYYP</sequence>
<dbReference type="SMART" id="SM01208">
    <property type="entry name" value="G5"/>
    <property type="match status" value="1"/>
</dbReference>
<evidence type="ECO:0000259" key="2">
    <source>
        <dbReference type="PROSITE" id="PS51109"/>
    </source>
</evidence>
<dbReference type="PROSITE" id="PS51109">
    <property type="entry name" value="G5"/>
    <property type="match status" value="1"/>
</dbReference>
<keyword evidence="5" id="KW-1185">Reference proteome</keyword>
<dbReference type="InterPro" id="IPR036779">
    <property type="entry name" value="LysM_dom_sf"/>
</dbReference>
<feature type="domain" description="G5" evidence="2">
    <location>
        <begin position="228"/>
        <end position="308"/>
    </location>
</feature>
<accession>A0ABS4JYE7</accession>
<dbReference type="InterPro" id="IPR011055">
    <property type="entry name" value="Dup_hybrid_motif"/>
</dbReference>
<dbReference type="EMBL" id="JAGGLG010000029">
    <property type="protein sequence ID" value="MBP2019474.1"/>
    <property type="molecule type" value="Genomic_DNA"/>
</dbReference>
<dbReference type="SUPFAM" id="SSF54106">
    <property type="entry name" value="LysM domain"/>
    <property type="match status" value="1"/>
</dbReference>
<dbReference type="PANTHER" id="PTHR21666:SF270">
    <property type="entry name" value="MUREIN HYDROLASE ACTIVATOR ENVC"/>
    <property type="match status" value="1"/>
</dbReference>
<dbReference type="SUPFAM" id="SSF51261">
    <property type="entry name" value="Duplicated hybrid motif"/>
    <property type="match status" value="1"/>
</dbReference>
<evidence type="ECO:0000259" key="3">
    <source>
        <dbReference type="PROSITE" id="PS51782"/>
    </source>
</evidence>
<comment type="caution">
    <text evidence="4">The sequence shown here is derived from an EMBL/GenBank/DDBJ whole genome shotgun (WGS) entry which is preliminary data.</text>
</comment>
<feature type="domain" description="LysM" evidence="3">
    <location>
        <begin position="177"/>
        <end position="221"/>
    </location>
</feature>
<dbReference type="Gene3D" id="2.20.230.10">
    <property type="entry name" value="Resuscitation-promoting factor rpfb"/>
    <property type="match status" value="1"/>
</dbReference>
<dbReference type="InterPro" id="IPR050570">
    <property type="entry name" value="Cell_wall_metabolism_enzyme"/>
</dbReference>
<evidence type="ECO:0000313" key="5">
    <source>
        <dbReference type="Proteomes" id="UP001519289"/>
    </source>
</evidence>
<dbReference type="Gene3D" id="2.70.70.10">
    <property type="entry name" value="Glucose Permease (Domain IIA)"/>
    <property type="match status" value="1"/>
</dbReference>
<dbReference type="CDD" id="cd00118">
    <property type="entry name" value="LysM"/>
    <property type="match status" value="1"/>
</dbReference>
<name>A0ABS4JYE7_9FIRM</name>
<dbReference type="InterPro" id="IPR018392">
    <property type="entry name" value="LysM"/>
</dbReference>
<dbReference type="PROSITE" id="PS51782">
    <property type="entry name" value="LYSM"/>
    <property type="match status" value="1"/>
</dbReference>
<evidence type="ECO:0000313" key="4">
    <source>
        <dbReference type="EMBL" id="MBP2019474.1"/>
    </source>
</evidence>
<dbReference type="Pfam" id="PF01476">
    <property type="entry name" value="LysM"/>
    <property type="match status" value="1"/>
</dbReference>
<dbReference type="RefSeq" id="WP_209467584.1">
    <property type="nucleotide sequence ID" value="NZ_JAGGLG010000029.1"/>
</dbReference>
<evidence type="ECO:0000256" key="1">
    <source>
        <dbReference type="ARBA" id="ARBA00022729"/>
    </source>
</evidence>
<dbReference type="Pfam" id="PF07501">
    <property type="entry name" value="G5"/>
    <property type="match status" value="1"/>
</dbReference>
<proteinExistence type="predicted"/>
<dbReference type="InterPro" id="IPR011098">
    <property type="entry name" value="G5_dom"/>
</dbReference>
<dbReference type="PANTHER" id="PTHR21666">
    <property type="entry name" value="PEPTIDASE-RELATED"/>
    <property type="match status" value="1"/>
</dbReference>
<dbReference type="Pfam" id="PF01551">
    <property type="entry name" value="Peptidase_M23"/>
    <property type="match status" value="1"/>
</dbReference>
<dbReference type="InterPro" id="IPR016047">
    <property type="entry name" value="M23ase_b-sheet_dom"/>
</dbReference>
<dbReference type="Proteomes" id="UP001519289">
    <property type="component" value="Unassembled WGS sequence"/>
</dbReference>
<keyword evidence="1" id="KW-0732">Signal</keyword>